<dbReference type="EMBL" id="CBLY010000006">
    <property type="protein sequence ID" value="CDG34019.1"/>
    <property type="molecule type" value="Genomic_DNA"/>
</dbReference>
<proteinExistence type="predicted"/>
<evidence type="ECO:0000313" key="1">
    <source>
        <dbReference type="EMBL" id="CDG34019.1"/>
    </source>
</evidence>
<evidence type="ECO:0000313" key="2">
    <source>
        <dbReference type="Proteomes" id="UP000027590"/>
    </source>
</evidence>
<gene>
    <name evidence="1" type="ORF">SACS_1281</name>
</gene>
<dbReference type="AlphaFoldDB" id="A0A7U7G6I7"/>
<organism evidence="1 2">
    <name type="scientific">Parasaccharibacter apium</name>
    <dbReference type="NCBI Taxonomy" id="1510841"/>
    <lineage>
        <taxon>Bacteria</taxon>
        <taxon>Pseudomonadati</taxon>
        <taxon>Pseudomonadota</taxon>
        <taxon>Alphaproteobacteria</taxon>
        <taxon>Acetobacterales</taxon>
        <taxon>Acetobacteraceae</taxon>
        <taxon>Parasaccharibacter</taxon>
    </lineage>
</organism>
<dbReference type="Proteomes" id="UP000027590">
    <property type="component" value="Unassembled WGS sequence"/>
</dbReference>
<protein>
    <submittedName>
        <fullName evidence="1">Uncharacterized protein</fullName>
    </submittedName>
</protein>
<sequence>MAGRPGFEPGLTGSEPVVLPLNYLPSGRGFPLEQTHHMTGWETWIRTRADRVRAGSSTAKLSPKRRLLEGF</sequence>
<name>A0A7U7G6I7_9PROT</name>
<accession>A0A7U7G6I7</accession>
<reference evidence="1 2" key="1">
    <citation type="journal article" date="2014" name="Genome Biol. Evol.">
        <title>Acetic acid bacteria genomes reveal functional traits for adaptation to life in insect guts.</title>
        <authorList>
            <person name="Chouaia B."/>
            <person name="Gaiarsa S."/>
            <person name="Crotti E."/>
            <person name="Comandatore F."/>
            <person name="Degli Esposti M."/>
            <person name="Ricci I."/>
            <person name="Alma A."/>
            <person name="Favia G."/>
            <person name="Bandi C."/>
            <person name="Daffonchio D."/>
        </authorList>
    </citation>
    <scope>NUCLEOTIDE SEQUENCE [LARGE SCALE GENOMIC DNA]</scope>
    <source>
        <strain evidence="2">AM169</strain>
    </source>
</reference>
<reference evidence="1 2" key="2">
    <citation type="journal article" date="2014" name="PLoS ONE">
        <title>Evolution of mitochondria reconstructed from the energy metabolism of living bacteria.</title>
        <authorList>
            <person name="Degli Esposti M."/>
            <person name="Chouaia B."/>
            <person name="Comandatore F."/>
            <person name="Crotti E."/>
            <person name="Sassera D."/>
            <person name="Lievens P.M."/>
            <person name="Daffonchio D."/>
            <person name="Bandi C."/>
        </authorList>
    </citation>
    <scope>NUCLEOTIDE SEQUENCE [LARGE SCALE GENOMIC DNA]</scope>
    <source>
        <strain evidence="2">AM169</strain>
    </source>
</reference>
<comment type="caution">
    <text evidence="1">The sequence shown here is derived from an EMBL/GenBank/DDBJ whole genome shotgun (WGS) entry which is preliminary data.</text>
</comment>